<dbReference type="CDD" id="cd06587">
    <property type="entry name" value="VOC"/>
    <property type="match status" value="1"/>
</dbReference>
<reference evidence="2" key="1">
    <citation type="submission" date="2021-04" db="EMBL/GenBank/DDBJ databases">
        <authorList>
            <person name="Hornung B."/>
        </authorList>
    </citation>
    <scope>NUCLEOTIDE SEQUENCE</scope>
    <source>
        <strain evidence="2">G5G6</strain>
    </source>
</reference>
<evidence type="ECO:0000259" key="1">
    <source>
        <dbReference type="PROSITE" id="PS51819"/>
    </source>
</evidence>
<dbReference type="InterPro" id="IPR037523">
    <property type="entry name" value="VOC_core"/>
</dbReference>
<dbReference type="InterPro" id="IPR029068">
    <property type="entry name" value="Glyas_Bleomycin-R_OHBP_Dase"/>
</dbReference>
<gene>
    <name evidence="2" type="ORF">GTOL_10378</name>
</gene>
<dbReference type="PROSITE" id="PS51819">
    <property type="entry name" value="VOC"/>
    <property type="match status" value="1"/>
</dbReference>
<dbReference type="Gene3D" id="3.10.180.10">
    <property type="entry name" value="2,3-Dihydroxybiphenyl 1,2-Dioxygenase, domain 1"/>
    <property type="match status" value="1"/>
</dbReference>
<dbReference type="Pfam" id="PF00903">
    <property type="entry name" value="Glyoxalase"/>
    <property type="match status" value="1"/>
</dbReference>
<dbReference type="EMBL" id="CAJQUM010000001">
    <property type="protein sequence ID" value="CAG4882496.1"/>
    <property type="molecule type" value="Genomic_DNA"/>
</dbReference>
<feature type="domain" description="VOC" evidence="1">
    <location>
        <begin position="10"/>
        <end position="120"/>
    </location>
</feature>
<dbReference type="AlphaFoldDB" id="A0A916J291"/>
<dbReference type="SUPFAM" id="SSF54593">
    <property type="entry name" value="Glyoxalase/Bleomycin resistance protein/Dihydroxybiphenyl dioxygenase"/>
    <property type="match status" value="1"/>
</dbReference>
<keyword evidence="3" id="KW-1185">Reference proteome</keyword>
<protein>
    <submittedName>
        <fullName evidence="2">Glyoxalase</fullName>
    </submittedName>
</protein>
<dbReference type="Proteomes" id="UP000742786">
    <property type="component" value="Unassembled WGS sequence"/>
</dbReference>
<sequence>MTQPALNLQNVKAVALSVTNFDRAIKFYTETLSLRPAFEDGKQVGSHLGHTVLLFKTDTGTQPSANLNPRITIETADAVAAQANLRERGVVIADPVQSYGEAKVGSFLDSEGNKLWFCSGPGPS</sequence>
<evidence type="ECO:0000313" key="3">
    <source>
        <dbReference type="Proteomes" id="UP000742786"/>
    </source>
</evidence>
<dbReference type="RefSeq" id="WP_220634562.1">
    <property type="nucleotide sequence ID" value="NZ_CAJQUM010000001.1"/>
</dbReference>
<name>A0A916J291_9PROT</name>
<proteinExistence type="predicted"/>
<evidence type="ECO:0000313" key="2">
    <source>
        <dbReference type="EMBL" id="CAG4882496.1"/>
    </source>
</evidence>
<comment type="caution">
    <text evidence="2">The sequence shown here is derived from an EMBL/GenBank/DDBJ whole genome shotgun (WGS) entry which is preliminary data.</text>
</comment>
<accession>A0A916J291</accession>
<dbReference type="InterPro" id="IPR004360">
    <property type="entry name" value="Glyas_Fos-R_dOase_dom"/>
</dbReference>
<organism evidence="2 3">
    <name type="scientific">Georgfuchsia toluolica</name>
    <dbReference type="NCBI Taxonomy" id="424218"/>
    <lineage>
        <taxon>Bacteria</taxon>
        <taxon>Pseudomonadati</taxon>
        <taxon>Pseudomonadota</taxon>
        <taxon>Betaproteobacteria</taxon>
        <taxon>Nitrosomonadales</taxon>
        <taxon>Sterolibacteriaceae</taxon>
        <taxon>Georgfuchsia</taxon>
    </lineage>
</organism>